<dbReference type="InterPro" id="IPR000068">
    <property type="entry name" value="GPCR_3_Ca_sens_rcpt-rel"/>
</dbReference>
<dbReference type="Pfam" id="PF01094">
    <property type="entry name" value="ANF_receptor"/>
    <property type="match status" value="1"/>
</dbReference>
<gene>
    <name evidence="13" type="primary">LOC128629590</name>
</gene>
<dbReference type="SUPFAM" id="SSF53822">
    <property type="entry name" value="Periplasmic binding protein-like I"/>
    <property type="match status" value="1"/>
</dbReference>
<proteinExistence type="predicted"/>
<evidence type="ECO:0000256" key="1">
    <source>
        <dbReference type="ARBA" id="ARBA00004651"/>
    </source>
</evidence>
<keyword evidence="9" id="KW-0325">Glycoprotein</keyword>
<evidence type="ECO:0000256" key="4">
    <source>
        <dbReference type="ARBA" id="ARBA00022729"/>
    </source>
</evidence>
<keyword evidence="4" id="KW-0732">Signal</keyword>
<dbReference type="PROSITE" id="PS51257">
    <property type="entry name" value="PROKAR_LIPOPROTEIN"/>
    <property type="match status" value="1"/>
</dbReference>
<dbReference type="PRINTS" id="PR00248">
    <property type="entry name" value="GPCRMGR"/>
</dbReference>
<keyword evidence="5" id="KW-1133">Transmembrane helix</keyword>
<sequence>MHKDTNPRVIIYSLYVNHITLLQVSHAASCACLSDRKKFPSFFRTVPSDYFQSRALAKLVKYFGWTWVGALCSTNDYGMNGINEFINAAKKEGICVEYSKAFYKTDSREKILKVVEIIKASTSKVIVAFVSYSDMGVLLKEMALQNMTGFQWIGSESWISDLNPANVQWQHVLKGSLGFAIPKAEITGLGEFLTKLNPASDIPIYKELWETVFQCKLSTQENVEMKQLCKRNESLTQVQNLYTDVSDLRLANNVYKAVYAVAYALHSSYGCSQRDSGQGADVCTNLADNQQPWQVSVTKYPGGKIYFYIHK</sequence>
<feature type="domain" description="Receptor ligand binding region" evidence="11">
    <location>
        <begin position="10"/>
        <end position="287"/>
    </location>
</feature>
<dbReference type="Gene3D" id="3.40.50.2300">
    <property type="match status" value="2"/>
</dbReference>
<dbReference type="RefSeq" id="XP_053534305.1">
    <property type="nucleotide sequence ID" value="XM_053678330.1"/>
</dbReference>
<evidence type="ECO:0000256" key="10">
    <source>
        <dbReference type="ARBA" id="ARBA00023224"/>
    </source>
</evidence>
<dbReference type="FunFam" id="3.40.50.2300:FF:000016">
    <property type="entry name" value="Taste 1 receptor member 2"/>
    <property type="match status" value="1"/>
</dbReference>
<evidence type="ECO:0000256" key="7">
    <source>
        <dbReference type="ARBA" id="ARBA00023136"/>
    </source>
</evidence>
<dbReference type="InterPro" id="IPR028082">
    <property type="entry name" value="Peripla_BP_I"/>
</dbReference>
<accession>A0A9F7QWK3</accession>
<evidence type="ECO:0000256" key="6">
    <source>
        <dbReference type="ARBA" id="ARBA00023040"/>
    </source>
</evidence>
<reference evidence="13" key="2">
    <citation type="submission" date="2025-08" db="UniProtKB">
        <authorList>
            <consortium name="RefSeq"/>
        </authorList>
    </citation>
    <scope>IDENTIFICATION</scope>
    <source>
        <tissue evidence="13">Blood</tissue>
    </source>
</reference>
<keyword evidence="3" id="KW-0812">Transmembrane</keyword>
<dbReference type="PRINTS" id="PR00592">
    <property type="entry name" value="CASENSINGR"/>
</dbReference>
<dbReference type="OrthoDB" id="5984008at2759"/>
<keyword evidence="6" id="KW-0297">G-protein coupled receptor</keyword>
<keyword evidence="12" id="KW-1185">Reference proteome</keyword>
<keyword evidence="8 13" id="KW-0675">Receptor</keyword>
<dbReference type="PANTHER" id="PTHR24061:SF528">
    <property type="entry name" value="C-FAMILY ODORANT RECEPTOR OLFCD2-RELATED"/>
    <property type="match status" value="1"/>
</dbReference>
<evidence type="ECO:0000313" key="12">
    <source>
        <dbReference type="Proteomes" id="UP000221080"/>
    </source>
</evidence>
<keyword evidence="2" id="KW-1003">Cell membrane</keyword>
<dbReference type="GO" id="GO:0005886">
    <property type="term" value="C:plasma membrane"/>
    <property type="evidence" value="ECO:0007669"/>
    <property type="project" value="UniProtKB-SubCell"/>
</dbReference>
<name>A0A9F7QWK3_ICTPU</name>
<keyword evidence="7" id="KW-0472">Membrane</keyword>
<evidence type="ECO:0000256" key="9">
    <source>
        <dbReference type="ARBA" id="ARBA00023180"/>
    </source>
</evidence>
<dbReference type="InterPro" id="IPR001828">
    <property type="entry name" value="ANF_lig-bd_rcpt"/>
</dbReference>
<evidence type="ECO:0000256" key="3">
    <source>
        <dbReference type="ARBA" id="ARBA00022692"/>
    </source>
</evidence>
<evidence type="ECO:0000259" key="11">
    <source>
        <dbReference type="Pfam" id="PF01094"/>
    </source>
</evidence>
<dbReference type="Proteomes" id="UP000221080">
    <property type="component" value="Chromosome 4"/>
</dbReference>
<dbReference type="PANTHER" id="PTHR24061">
    <property type="entry name" value="CALCIUM-SENSING RECEPTOR-RELATED"/>
    <property type="match status" value="1"/>
</dbReference>
<evidence type="ECO:0000313" key="13">
    <source>
        <dbReference type="RefSeq" id="XP_053534305.1"/>
    </source>
</evidence>
<organism evidence="12 13">
    <name type="scientific">Ictalurus punctatus</name>
    <name type="common">Channel catfish</name>
    <name type="synonym">Silurus punctatus</name>
    <dbReference type="NCBI Taxonomy" id="7998"/>
    <lineage>
        <taxon>Eukaryota</taxon>
        <taxon>Metazoa</taxon>
        <taxon>Chordata</taxon>
        <taxon>Craniata</taxon>
        <taxon>Vertebrata</taxon>
        <taxon>Euteleostomi</taxon>
        <taxon>Actinopterygii</taxon>
        <taxon>Neopterygii</taxon>
        <taxon>Teleostei</taxon>
        <taxon>Ostariophysi</taxon>
        <taxon>Siluriformes</taxon>
        <taxon>Ictaluridae</taxon>
        <taxon>Ictalurus</taxon>
    </lineage>
</organism>
<comment type="subcellular location">
    <subcellularLocation>
        <location evidence="1">Cell membrane</location>
        <topology evidence="1">Multi-pass membrane protein</topology>
    </subcellularLocation>
</comment>
<evidence type="ECO:0000256" key="5">
    <source>
        <dbReference type="ARBA" id="ARBA00022989"/>
    </source>
</evidence>
<evidence type="ECO:0000256" key="8">
    <source>
        <dbReference type="ARBA" id="ARBA00023170"/>
    </source>
</evidence>
<keyword evidence="10" id="KW-0807">Transducer</keyword>
<dbReference type="KEGG" id="ipu:128629590"/>
<dbReference type="GO" id="GO:0004930">
    <property type="term" value="F:G protein-coupled receptor activity"/>
    <property type="evidence" value="ECO:0007669"/>
    <property type="project" value="UniProtKB-KW"/>
</dbReference>
<dbReference type="GeneID" id="128629590"/>
<reference evidence="12" key="1">
    <citation type="journal article" date="2016" name="Nat. Commun.">
        <title>The channel catfish genome sequence provides insights into the evolution of scale formation in teleosts.</title>
        <authorList>
            <person name="Liu Z."/>
            <person name="Liu S."/>
            <person name="Yao J."/>
            <person name="Bao L."/>
            <person name="Zhang J."/>
            <person name="Li Y."/>
            <person name="Jiang C."/>
            <person name="Sun L."/>
            <person name="Wang R."/>
            <person name="Zhang Y."/>
            <person name="Zhou T."/>
            <person name="Zeng Q."/>
            <person name="Fu Q."/>
            <person name="Gao S."/>
            <person name="Li N."/>
            <person name="Koren S."/>
            <person name="Jiang Y."/>
            <person name="Zimin A."/>
            <person name="Xu P."/>
            <person name="Phillippy A.M."/>
            <person name="Geng X."/>
            <person name="Song L."/>
            <person name="Sun F."/>
            <person name="Li C."/>
            <person name="Wang X."/>
            <person name="Chen A."/>
            <person name="Jin Y."/>
            <person name="Yuan Z."/>
            <person name="Yang Y."/>
            <person name="Tan S."/>
            <person name="Peatman E."/>
            <person name="Lu J."/>
            <person name="Qin Z."/>
            <person name="Dunham R."/>
            <person name="Li Z."/>
            <person name="Sonstegard T."/>
            <person name="Feng J."/>
            <person name="Danzmann R.G."/>
            <person name="Schroeder S."/>
            <person name="Scheffler B."/>
            <person name="Duke M.V."/>
            <person name="Ballard L."/>
            <person name="Kucuktas H."/>
            <person name="Kaltenboeck L."/>
            <person name="Liu H."/>
            <person name="Armbruster J."/>
            <person name="Xie Y."/>
            <person name="Kirby M.L."/>
            <person name="Tian Y."/>
            <person name="Flanagan M.E."/>
            <person name="Mu W."/>
            <person name="Waldbieser G.C."/>
        </authorList>
    </citation>
    <scope>NUCLEOTIDE SEQUENCE [LARGE SCALE GENOMIC DNA]</scope>
    <source>
        <strain evidence="12">SDA103</strain>
    </source>
</reference>
<protein>
    <submittedName>
        <fullName evidence="13">Extracellular calcium-sensing receptor</fullName>
    </submittedName>
</protein>
<dbReference type="InterPro" id="IPR000337">
    <property type="entry name" value="GPCR_3"/>
</dbReference>
<dbReference type="AlphaFoldDB" id="A0A9F7QWK3"/>
<evidence type="ECO:0000256" key="2">
    <source>
        <dbReference type="ARBA" id="ARBA00022475"/>
    </source>
</evidence>